<accession>A0A6C0K167</accession>
<sequence>MDCCGIQPLPPVNAPVPAPLTLNQIPLGSTQIQVDQYNTLLIWVNSVNSKTWFDIFTQLQASSTYSTALTALSNILATAPATLSAPRILIASPSGGVFYDSKTGTTNQYTYTPSGFKGNTGSATVLTPYFDGYINSNHNTRPDVISSLIFNPSGYGYATYQSGTTSTYNTYVSKRIGSSGIVNSFIAPGCTVRVSSAITNPFTVGEY</sequence>
<dbReference type="AlphaFoldDB" id="A0A6C0K167"/>
<evidence type="ECO:0000313" key="1">
    <source>
        <dbReference type="EMBL" id="QHU11795.1"/>
    </source>
</evidence>
<protein>
    <submittedName>
        <fullName evidence="1">Uncharacterized protein</fullName>
    </submittedName>
</protein>
<name>A0A6C0K167_9ZZZZ</name>
<proteinExistence type="predicted"/>
<organism evidence="1">
    <name type="scientific">viral metagenome</name>
    <dbReference type="NCBI Taxonomy" id="1070528"/>
    <lineage>
        <taxon>unclassified sequences</taxon>
        <taxon>metagenomes</taxon>
        <taxon>organismal metagenomes</taxon>
    </lineage>
</organism>
<reference evidence="1" key="1">
    <citation type="journal article" date="2020" name="Nature">
        <title>Giant virus diversity and host interactions through global metagenomics.</title>
        <authorList>
            <person name="Schulz F."/>
            <person name="Roux S."/>
            <person name="Paez-Espino D."/>
            <person name="Jungbluth S."/>
            <person name="Walsh D.A."/>
            <person name="Denef V.J."/>
            <person name="McMahon K.D."/>
            <person name="Konstantinidis K.T."/>
            <person name="Eloe-Fadrosh E.A."/>
            <person name="Kyrpides N.C."/>
            <person name="Woyke T."/>
        </authorList>
    </citation>
    <scope>NUCLEOTIDE SEQUENCE</scope>
    <source>
        <strain evidence="1">GVMAG-S-1101169-75</strain>
    </source>
</reference>
<dbReference type="EMBL" id="MN740790">
    <property type="protein sequence ID" value="QHU11795.1"/>
    <property type="molecule type" value="Genomic_DNA"/>
</dbReference>